<keyword evidence="3" id="KW-1185">Reference proteome</keyword>
<name>A0A8H7QVV2_9FUNG</name>
<sequence>KKKRKQKKTTLQSAPIISKRACLANLPGNTILAKDLARKSRVPDFIASLEARQWKQEASLVHSYFQHTDIPESTSKQLMTVLIGTLHRIINNKDTDAKLKNYSTALIRQLETEKSKQKINMEYRKLLNDYQIGELEEEVQNNARFTSRILTTVEAKAHRKNMQRRLDQLFNDDETDEDINDAGQLDLTSSLEDEEETESLQSLASTRSFTDEPELGNGTNAYDDDDPFTEEEENIISPYKPIIQASDLGVLKNYFDICIGTNQDKATEETKQEFIICMNNQNLYKSLKEVPDEICDKLLAILKTQDRLKMKKAIMDLPAESSAFAEFAQYALLDFTLNLLKPRSFNGKSDERSIFCE</sequence>
<evidence type="ECO:0000313" key="2">
    <source>
        <dbReference type="EMBL" id="KAG2198735.1"/>
    </source>
</evidence>
<protein>
    <submittedName>
        <fullName evidence="2">Uncharacterized protein</fullName>
    </submittedName>
</protein>
<proteinExistence type="predicted"/>
<dbReference type="EMBL" id="JAEPRD010000106">
    <property type="protein sequence ID" value="KAG2198735.1"/>
    <property type="molecule type" value="Genomic_DNA"/>
</dbReference>
<organism evidence="2 3">
    <name type="scientific">Mucor saturninus</name>
    <dbReference type="NCBI Taxonomy" id="64648"/>
    <lineage>
        <taxon>Eukaryota</taxon>
        <taxon>Fungi</taxon>
        <taxon>Fungi incertae sedis</taxon>
        <taxon>Mucoromycota</taxon>
        <taxon>Mucoromycotina</taxon>
        <taxon>Mucoromycetes</taxon>
        <taxon>Mucorales</taxon>
        <taxon>Mucorineae</taxon>
        <taxon>Mucoraceae</taxon>
        <taxon>Mucor</taxon>
    </lineage>
</organism>
<feature type="non-terminal residue" evidence="2">
    <location>
        <position position="1"/>
    </location>
</feature>
<reference evidence="2" key="1">
    <citation type="submission" date="2020-12" db="EMBL/GenBank/DDBJ databases">
        <title>Metabolic potential, ecology and presence of endohyphal bacteria is reflected in genomic diversity of Mucoromycotina.</title>
        <authorList>
            <person name="Muszewska A."/>
            <person name="Okrasinska A."/>
            <person name="Steczkiewicz K."/>
            <person name="Drgas O."/>
            <person name="Orlowska M."/>
            <person name="Perlinska-Lenart U."/>
            <person name="Aleksandrzak-Piekarczyk T."/>
            <person name="Szatraj K."/>
            <person name="Zielenkiewicz U."/>
            <person name="Pilsyk S."/>
            <person name="Malc E."/>
            <person name="Mieczkowski P."/>
            <person name="Kruszewska J.S."/>
            <person name="Biernat P."/>
            <person name="Pawlowska J."/>
        </authorList>
    </citation>
    <scope>NUCLEOTIDE SEQUENCE</scope>
    <source>
        <strain evidence="2">WA0000017839</strain>
    </source>
</reference>
<feature type="non-terminal residue" evidence="2">
    <location>
        <position position="357"/>
    </location>
</feature>
<dbReference type="OrthoDB" id="2264678at2759"/>
<evidence type="ECO:0000256" key="1">
    <source>
        <dbReference type="SAM" id="MobiDB-lite"/>
    </source>
</evidence>
<dbReference type="Proteomes" id="UP000603453">
    <property type="component" value="Unassembled WGS sequence"/>
</dbReference>
<comment type="caution">
    <text evidence="2">The sequence shown here is derived from an EMBL/GenBank/DDBJ whole genome shotgun (WGS) entry which is preliminary data.</text>
</comment>
<accession>A0A8H7QVV2</accession>
<dbReference type="AlphaFoldDB" id="A0A8H7QVV2"/>
<gene>
    <name evidence="2" type="ORF">INT47_005420</name>
</gene>
<evidence type="ECO:0000313" key="3">
    <source>
        <dbReference type="Proteomes" id="UP000603453"/>
    </source>
</evidence>
<feature type="region of interest" description="Disordered" evidence="1">
    <location>
        <begin position="188"/>
        <end position="228"/>
    </location>
</feature>